<feature type="transmembrane region" description="Helical" evidence="1">
    <location>
        <begin position="56"/>
        <end position="78"/>
    </location>
</feature>
<dbReference type="RefSeq" id="WP_094908352.1">
    <property type="nucleotide sequence ID" value="NZ_BJUN01000005.1"/>
</dbReference>
<dbReference type="EMBL" id="BJUN01000005">
    <property type="protein sequence ID" value="GEK58241.1"/>
    <property type="molecule type" value="Genomic_DNA"/>
</dbReference>
<organism evidence="2 3">
    <name type="scientific">Marinococcus halophilus</name>
    <dbReference type="NCBI Taxonomy" id="1371"/>
    <lineage>
        <taxon>Bacteria</taxon>
        <taxon>Bacillati</taxon>
        <taxon>Bacillota</taxon>
        <taxon>Bacilli</taxon>
        <taxon>Bacillales</taxon>
        <taxon>Bacillaceae</taxon>
        <taxon>Marinococcus</taxon>
    </lineage>
</organism>
<name>A0A510Y695_MARHA</name>
<accession>A0A510Y695</accession>
<feature type="transmembrane region" description="Helical" evidence="1">
    <location>
        <begin position="18"/>
        <end position="36"/>
    </location>
</feature>
<keyword evidence="1" id="KW-0812">Transmembrane</keyword>
<reference evidence="2 3" key="1">
    <citation type="submission" date="2019-07" db="EMBL/GenBank/DDBJ databases">
        <title>Whole genome shotgun sequence of Marinococcus halophilus NBRC 102359.</title>
        <authorList>
            <person name="Hosoyama A."/>
            <person name="Uohara A."/>
            <person name="Ohji S."/>
            <person name="Ichikawa N."/>
        </authorList>
    </citation>
    <scope>NUCLEOTIDE SEQUENCE [LARGE SCALE GENOMIC DNA]</scope>
    <source>
        <strain evidence="2 3">NBRC 102359</strain>
    </source>
</reference>
<dbReference type="STRING" id="1371.GCA_900166605_02651"/>
<dbReference type="OrthoDB" id="1786466at2"/>
<dbReference type="Proteomes" id="UP000321051">
    <property type="component" value="Unassembled WGS sequence"/>
</dbReference>
<keyword evidence="1" id="KW-1133">Transmembrane helix</keyword>
<feature type="transmembrane region" description="Helical" evidence="1">
    <location>
        <begin position="105"/>
        <end position="129"/>
    </location>
</feature>
<gene>
    <name evidence="2" type="ORF">MHA01_11460</name>
</gene>
<dbReference type="AlphaFoldDB" id="A0A510Y695"/>
<evidence type="ECO:0000256" key="1">
    <source>
        <dbReference type="SAM" id="Phobius"/>
    </source>
</evidence>
<keyword evidence="3" id="KW-1185">Reference proteome</keyword>
<comment type="caution">
    <text evidence="2">The sequence shown here is derived from an EMBL/GenBank/DDBJ whole genome shotgun (WGS) entry which is preliminary data.</text>
</comment>
<keyword evidence="1" id="KW-0472">Membrane</keyword>
<feature type="transmembrane region" description="Helical" evidence="1">
    <location>
        <begin position="149"/>
        <end position="177"/>
    </location>
</feature>
<evidence type="ECO:0000313" key="3">
    <source>
        <dbReference type="Proteomes" id="UP000321051"/>
    </source>
</evidence>
<feature type="transmembrane region" description="Helical" evidence="1">
    <location>
        <begin position="189"/>
        <end position="209"/>
    </location>
</feature>
<evidence type="ECO:0000313" key="2">
    <source>
        <dbReference type="EMBL" id="GEK58241.1"/>
    </source>
</evidence>
<feature type="transmembrane region" description="Helical" evidence="1">
    <location>
        <begin position="237"/>
        <end position="260"/>
    </location>
</feature>
<sequence length="266" mass="29586">MTSWLQLWKKEFALTRSVFYWCLALIFFVVIFAVVMNSGNFLSVNANNPAQRVGSVVLGSLSAGIFAHFVYLPIYMIVSLELERRQMHLWLYQPQPLAKMLSAKYASGLTCASISLFINGLLLLLASWMTPGLPPFFGLLEEGVTWMQLLALCLLCAVFVLLVSLYFSVYLLFIYAFDFAYRHTLGKGLQIVLAIAAVVLLSILANLGLGDVYQAITSWGQFSLTGLVNVEFFNLNLYAGVIVFHAVIGTILFILSAQLIDKKAEV</sequence>
<proteinExistence type="predicted"/>
<protein>
    <submittedName>
        <fullName evidence="2">Uncharacterized protein</fullName>
    </submittedName>
</protein>